<keyword evidence="1" id="KW-1133">Transmembrane helix</keyword>
<protein>
    <submittedName>
        <fullName evidence="2">Uncharacterized protein</fullName>
    </submittedName>
</protein>
<keyword evidence="1" id="KW-0472">Membrane</keyword>
<reference evidence="2 3" key="1">
    <citation type="submission" date="2018-05" db="EMBL/GenBank/DDBJ databases">
        <title>A metagenomic window into the 2 km-deep terrestrial subsurface aquifer revealed taxonomically and functionally diverse microbial community comprising novel uncultured bacterial lineages.</title>
        <authorList>
            <person name="Kadnikov V.V."/>
            <person name="Mardanov A.V."/>
            <person name="Beletsky A.V."/>
            <person name="Banks D."/>
            <person name="Pimenov N.V."/>
            <person name="Frank Y.A."/>
            <person name="Karnachuk O.V."/>
            <person name="Ravin N.V."/>
        </authorList>
    </citation>
    <scope>NUCLEOTIDE SEQUENCE [LARGE SCALE GENOMIC DNA]</scope>
    <source>
        <strain evidence="2">BY5</strain>
    </source>
</reference>
<gene>
    <name evidence="2" type="ORF">OZSIB_1732</name>
</gene>
<dbReference type="AlphaFoldDB" id="A0A367ZJE1"/>
<keyword evidence="1" id="KW-0812">Transmembrane</keyword>
<evidence type="ECO:0000256" key="1">
    <source>
        <dbReference type="SAM" id="Phobius"/>
    </source>
</evidence>
<evidence type="ECO:0000313" key="2">
    <source>
        <dbReference type="EMBL" id="RCK78216.1"/>
    </source>
</evidence>
<proteinExistence type="predicted"/>
<dbReference type="EMBL" id="QOQW01000026">
    <property type="protein sequence ID" value="RCK78216.1"/>
    <property type="molecule type" value="Genomic_DNA"/>
</dbReference>
<dbReference type="Proteomes" id="UP000252355">
    <property type="component" value="Unassembled WGS sequence"/>
</dbReference>
<feature type="transmembrane region" description="Helical" evidence="1">
    <location>
        <begin position="185"/>
        <end position="206"/>
    </location>
</feature>
<evidence type="ECO:0000313" key="3">
    <source>
        <dbReference type="Proteomes" id="UP000252355"/>
    </source>
</evidence>
<accession>A0A367ZJE1</accession>
<comment type="caution">
    <text evidence="2">The sequence shown here is derived from an EMBL/GenBank/DDBJ whole genome shotgun (WGS) entry which is preliminary data.</text>
</comment>
<feature type="transmembrane region" description="Helical" evidence="1">
    <location>
        <begin position="26"/>
        <end position="44"/>
    </location>
</feature>
<sequence length="208" mass="23175">MATLGILKIAYLGGKHSPPDPSVLRYLPYSIGAGVFFLIMRGLTDNYYLFDRQRREVLYHFECAVIRWVSTYLPFDQIKAIGVHGSIHASKHSRWYEYQVQLVDQQGQFHPMSDSKHLSELPALNQRAENLARLVGCPCLPGKSEHQLVVSPGNHRGEPSVALQHVPLSHRGITTEALEISFSNILIGVVVALGAIIVLIGLLTLFTH</sequence>
<organism evidence="2 3">
    <name type="scientific">Candidatus Ozemobacter sibiricus</name>
    <dbReference type="NCBI Taxonomy" id="2268124"/>
    <lineage>
        <taxon>Bacteria</taxon>
        <taxon>Candidatus Ozemobacteria</taxon>
        <taxon>Candidatus Ozemobacterales</taxon>
        <taxon>Candidatus Ozemobacteraceae</taxon>
        <taxon>Candidatus Ozemobacter</taxon>
    </lineage>
</organism>
<name>A0A367ZJE1_9BACT</name>